<dbReference type="AlphaFoldDB" id="A0A8H4A901"/>
<dbReference type="HAMAP" id="MF_03154">
    <property type="entry name" value="Salvage_MtnD_euk"/>
    <property type="match status" value="1"/>
</dbReference>
<proteinExistence type="inferred from homology"/>
<dbReference type="EC" id="1.13.11.53" evidence="11"/>
<reference evidence="13 14" key="1">
    <citation type="journal article" date="2019" name="Environ. Microbiol.">
        <title>At the nexus of three kingdoms: the genome of the mycorrhizal fungus Gigaspora margarita provides insights into plant, endobacterial and fungal interactions.</title>
        <authorList>
            <person name="Venice F."/>
            <person name="Ghignone S."/>
            <person name="Salvioli di Fossalunga A."/>
            <person name="Amselem J."/>
            <person name="Novero M."/>
            <person name="Xianan X."/>
            <person name="Sedzielewska Toro K."/>
            <person name="Morin E."/>
            <person name="Lipzen A."/>
            <person name="Grigoriev I.V."/>
            <person name="Henrissat B."/>
            <person name="Martin F.M."/>
            <person name="Bonfante P."/>
        </authorList>
    </citation>
    <scope>NUCLEOTIDE SEQUENCE [LARGE SCALE GENOMIC DNA]</scope>
    <source>
        <strain evidence="13 14">BEG34</strain>
    </source>
</reference>
<evidence type="ECO:0000256" key="3">
    <source>
        <dbReference type="ARBA" id="ARBA00022596"/>
    </source>
</evidence>
<keyword evidence="7 11" id="KW-0560">Oxidoreductase</keyword>
<dbReference type="EMBL" id="WTPW01001145">
    <property type="protein sequence ID" value="KAF0453224.1"/>
    <property type="molecule type" value="Genomic_DNA"/>
</dbReference>
<dbReference type="Proteomes" id="UP000439903">
    <property type="component" value="Unassembled WGS sequence"/>
</dbReference>
<dbReference type="GO" id="GO:0005634">
    <property type="term" value="C:nucleus"/>
    <property type="evidence" value="ECO:0007669"/>
    <property type="project" value="UniProtKB-SubCell"/>
</dbReference>
<dbReference type="PANTHER" id="PTHR23418">
    <property type="entry name" value="ACIREDUCTONE DIOXYGENASE"/>
    <property type="match status" value="1"/>
</dbReference>
<evidence type="ECO:0000256" key="4">
    <source>
        <dbReference type="ARBA" id="ARBA00022605"/>
    </source>
</evidence>
<keyword evidence="2 11" id="KW-0963">Cytoplasm</keyword>
<dbReference type="OrthoDB" id="1867259at2759"/>
<dbReference type="GO" id="GO:0016151">
    <property type="term" value="F:nickel cation binding"/>
    <property type="evidence" value="ECO:0007669"/>
    <property type="project" value="UniProtKB-UniRule"/>
</dbReference>
<feature type="binding site" evidence="11">
    <location>
        <position position="91"/>
    </location>
    <ligand>
        <name>Ni(2+)</name>
        <dbReference type="ChEBI" id="CHEBI:49786"/>
        <note>for nickel-dependent acireductone dioxygenase activity</note>
    </ligand>
</feature>
<dbReference type="GO" id="GO:0010308">
    <property type="term" value="F:acireductone dioxygenase (Ni2+-requiring) activity"/>
    <property type="evidence" value="ECO:0007669"/>
    <property type="project" value="UniProtKB-UniRule"/>
</dbReference>
<sequence length="179" mass="21095">MRAYYYDNKDTDPREPHEQTPLSPVTPQELANIGVLYWQLGDDYLSQIDKICEERNYKNRDELTCSKEGLGDAYESKIKTFFEEHLHEDEEIRYVIDGSGYFDVRDGVDRWIRIAVSKGDLLVLPEGIYHRFTLDTNDYIKVIRLFKEEPKWIPINRPADENPSRLKYLNSLKDLGLCK</sequence>
<dbReference type="InterPro" id="IPR027496">
    <property type="entry name" value="ARD_euk"/>
</dbReference>
<dbReference type="InterPro" id="IPR014710">
    <property type="entry name" value="RmlC-like_jellyroll"/>
</dbReference>
<dbReference type="EC" id="1.13.11.54" evidence="11"/>
<comment type="function">
    <text evidence="11">Catalyzes 2 different reactions between oxygen and the acireductone 1,2-dihydroxy-3-keto-5-methylthiopentene (DHK-MTPene) depending upon the metal bound in the active site. Fe-containing acireductone dioxygenase (Fe-ARD) produces formate and 2-keto-4-methylthiobutyrate (KMTB), the alpha-ketoacid precursor of methionine in the methionine recycle pathway. Ni-containing acireductone dioxygenase (Ni-ARD) produces methylthiopropionate, carbon monoxide and formate, and does not lie on the methionine recycle pathway.</text>
</comment>
<dbReference type="PANTHER" id="PTHR23418:SF0">
    <property type="entry name" value="ACIREDUCTONE DIOXYGENASE"/>
    <property type="match status" value="1"/>
</dbReference>
<evidence type="ECO:0000256" key="1">
    <source>
        <dbReference type="ARBA" id="ARBA00000428"/>
    </source>
</evidence>
<feature type="binding site" evidence="11">
    <location>
        <position position="85"/>
    </location>
    <ligand>
        <name>Fe(2+)</name>
        <dbReference type="ChEBI" id="CHEBI:29033"/>
        <note>for iron-dependent acireductone dioxygenase activity</note>
    </ligand>
</feature>
<keyword evidence="4 11" id="KW-0028">Amino-acid biosynthesis</keyword>
<keyword evidence="8 11" id="KW-0408">Iron</keyword>
<protein>
    <recommendedName>
        <fullName evidence="11">Acireductone dioxygenase</fullName>
    </recommendedName>
    <alternativeName>
        <fullName evidence="11">Acireductone dioxygenase (Fe(2+)-requiring)</fullName>
        <shortName evidence="11">ARD'</shortName>
        <shortName evidence="11">Fe-ARD</shortName>
        <ecNumber evidence="11">1.13.11.54</ecNumber>
    </alternativeName>
    <alternativeName>
        <fullName evidence="11">Acireductone dioxygenase (Ni(2+)-requiring)</fullName>
        <shortName evidence="11">ARD</shortName>
        <shortName evidence="11">Ni-ARD</shortName>
        <ecNumber evidence="11">1.13.11.53</ecNumber>
    </alternativeName>
</protein>
<dbReference type="Gene3D" id="2.60.120.10">
    <property type="entry name" value="Jelly Rolls"/>
    <property type="match status" value="1"/>
</dbReference>
<evidence type="ECO:0000256" key="10">
    <source>
        <dbReference type="ARBA" id="ARBA00023242"/>
    </source>
</evidence>
<comment type="catalytic activity">
    <reaction evidence="11">
        <text>1,2-dihydroxy-5-(methylsulfanyl)pent-1-en-3-one + O2 = 3-(methylsulfanyl)propanoate + CO + formate + 2 H(+)</text>
        <dbReference type="Rhea" id="RHEA:14161"/>
        <dbReference type="ChEBI" id="CHEBI:15378"/>
        <dbReference type="ChEBI" id="CHEBI:15379"/>
        <dbReference type="ChEBI" id="CHEBI:15740"/>
        <dbReference type="ChEBI" id="CHEBI:17245"/>
        <dbReference type="ChEBI" id="CHEBI:49016"/>
        <dbReference type="ChEBI" id="CHEBI:49252"/>
        <dbReference type="EC" id="1.13.11.53"/>
    </reaction>
</comment>
<dbReference type="Pfam" id="PF03079">
    <property type="entry name" value="ARD"/>
    <property type="match status" value="1"/>
</dbReference>
<keyword evidence="6 11" id="KW-0223">Dioxygenase</keyword>
<evidence type="ECO:0000256" key="12">
    <source>
        <dbReference type="SAM" id="MobiDB-lite"/>
    </source>
</evidence>
<evidence type="ECO:0000256" key="5">
    <source>
        <dbReference type="ARBA" id="ARBA00022723"/>
    </source>
</evidence>
<dbReference type="UniPathway" id="UPA00904">
    <property type="reaction ID" value="UER00878"/>
</dbReference>
<accession>A0A8H4A901</accession>
<evidence type="ECO:0000256" key="8">
    <source>
        <dbReference type="ARBA" id="ARBA00023004"/>
    </source>
</evidence>
<dbReference type="InterPro" id="IPR004313">
    <property type="entry name" value="ARD"/>
</dbReference>
<dbReference type="FunFam" id="2.60.120.10:FF:000079">
    <property type="entry name" value="1,2-dihydroxy-3-keto-5-methylthiopentene dioxygenase"/>
    <property type="match status" value="1"/>
</dbReference>
<evidence type="ECO:0000256" key="9">
    <source>
        <dbReference type="ARBA" id="ARBA00023167"/>
    </source>
</evidence>
<dbReference type="GO" id="GO:0010309">
    <property type="term" value="F:acireductone dioxygenase [iron(II)-requiring] activity"/>
    <property type="evidence" value="ECO:0007669"/>
    <property type="project" value="UniProtKB-UniRule"/>
</dbReference>
<feature type="region of interest" description="Disordered" evidence="12">
    <location>
        <begin position="1"/>
        <end position="25"/>
    </location>
</feature>
<keyword evidence="3 11" id="KW-0533">Nickel</keyword>
<dbReference type="InterPro" id="IPR011051">
    <property type="entry name" value="RmlC_Cupin_sf"/>
</dbReference>
<feature type="binding site" evidence="11">
    <location>
        <position position="130"/>
    </location>
    <ligand>
        <name>Fe(2+)</name>
        <dbReference type="ChEBI" id="CHEBI:29033"/>
        <note>for iron-dependent acireductone dioxygenase activity</note>
    </ligand>
</feature>
<feature type="binding site" evidence="11">
    <location>
        <position position="85"/>
    </location>
    <ligand>
        <name>Ni(2+)</name>
        <dbReference type="ChEBI" id="CHEBI:49786"/>
        <note>for nickel-dependent acireductone dioxygenase activity</note>
    </ligand>
</feature>
<feature type="binding site" evidence="11">
    <location>
        <position position="130"/>
    </location>
    <ligand>
        <name>Ni(2+)</name>
        <dbReference type="ChEBI" id="CHEBI:49786"/>
        <note>for nickel-dependent acireductone dioxygenase activity</note>
    </ligand>
</feature>
<comment type="similarity">
    <text evidence="11">Belongs to the acireductone dioxygenase (ARD) family.</text>
</comment>
<comment type="catalytic activity">
    <reaction evidence="1 11">
        <text>1,2-dihydroxy-5-(methylsulfanyl)pent-1-en-3-one + O2 = 4-methylsulfanyl-2-oxobutanoate + formate + 2 H(+)</text>
        <dbReference type="Rhea" id="RHEA:24504"/>
        <dbReference type="ChEBI" id="CHEBI:15378"/>
        <dbReference type="ChEBI" id="CHEBI:15379"/>
        <dbReference type="ChEBI" id="CHEBI:15740"/>
        <dbReference type="ChEBI" id="CHEBI:16723"/>
        <dbReference type="ChEBI" id="CHEBI:49252"/>
        <dbReference type="EC" id="1.13.11.54"/>
    </reaction>
</comment>
<dbReference type="SUPFAM" id="SSF51182">
    <property type="entry name" value="RmlC-like cupins"/>
    <property type="match status" value="1"/>
</dbReference>
<comment type="pathway">
    <text evidence="11">Amino-acid biosynthesis; L-methionine biosynthesis via salvage pathway; L-methionine from S-methyl-5-thio-alpha-D-ribose 1-phosphate: step 5/6.</text>
</comment>
<organism evidence="13 14">
    <name type="scientific">Gigaspora margarita</name>
    <dbReference type="NCBI Taxonomy" id="4874"/>
    <lineage>
        <taxon>Eukaryota</taxon>
        <taxon>Fungi</taxon>
        <taxon>Fungi incertae sedis</taxon>
        <taxon>Mucoromycota</taxon>
        <taxon>Glomeromycotina</taxon>
        <taxon>Glomeromycetes</taxon>
        <taxon>Diversisporales</taxon>
        <taxon>Gigasporaceae</taxon>
        <taxon>Gigaspora</taxon>
    </lineage>
</organism>
<feature type="compositionally biased region" description="Basic and acidic residues" evidence="12">
    <location>
        <begin position="7"/>
        <end position="18"/>
    </location>
</feature>
<evidence type="ECO:0000256" key="7">
    <source>
        <dbReference type="ARBA" id="ARBA00023002"/>
    </source>
</evidence>
<evidence type="ECO:0000256" key="2">
    <source>
        <dbReference type="ARBA" id="ARBA00022490"/>
    </source>
</evidence>
<dbReference type="GO" id="GO:0005506">
    <property type="term" value="F:iron ion binding"/>
    <property type="evidence" value="ECO:0007669"/>
    <property type="project" value="UniProtKB-UniRule"/>
</dbReference>
<dbReference type="EMBL" id="WTPW01001145">
    <property type="protein sequence ID" value="KAF0453226.1"/>
    <property type="molecule type" value="Genomic_DNA"/>
</dbReference>
<evidence type="ECO:0000256" key="6">
    <source>
        <dbReference type="ARBA" id="ARBA00022964"/>
    </source>
</evidence>
<keyword evidence="5 11" id="KW-0479">Metal-binding</keyword>
<feature type="binding site" evidence="11">
    <location>
        <position position="87"/>
    </location>
    <ligand>
        <name>Ni(2+)</name>
        <dbReference type="ChEBI" id="CHEBI:49786"/>
        <note>for nickel-dependent acireductone dioxygenase activity</note>
    </ligand>
</feature>
<keyword evidence="10 11" id="KW-0539">Nucleus</keyword>
<keyword evidence="9 11" id="KW-0486">Methionine biosynthesis</keyword>
<evidence type="ECO:0000313" key="13">
    <source>
        <dbReference type="EMBL" id="KAF0453224.1"/>
    </source>
</evidence>
<dbReference type="GO" id="GO:0005737">
    <property type="term" value="C:cytoplasm"/>
    <property type="evidence" value="ECO:0007669"/>
    <property type="project" value="UniProtKB-SubCell"/>
</dbReference>
<dbReference type="GO" id="GO:0019509">
    <property type="term" value="P:L-methionine salvage from methylthioadenosine"/>
    <property type="evidence" value="ECO:0007669"/>
    <property type="project" value="UniProtKB-UniRule"/>
</dbReference>
<feature type="binding site" evidence="11">
    <location>
        <position position="87"/>
    </location>
    <ligand>
        <name>Fe(2+)</name>
        <dbReference type="ChEBI" id="CHEBI:29033"/>
        <note>for iron-dependent acireductone dioxygenase activity</note>
    </ligand>
</feature>
<dbReference type="CDD" id="cd02232">
    <property type="entry name" value="cupin_ARD"/>
    <property type="match status" value="1"/>
</dbReference>
<comment type="caution">
    <text evidence="13">The sequence shown here is derived from an EMBL/GenBank/DDBJ whole genome shotgun (WGS) entry which is preliminary data.</text>
</comment>
<feature type="binding site" evidence="11">
    <location>
        <position position="91"/>
    </location>
    <ligand>
        <name>Fe(2+)</name>
        <dbReference type="ChEBI" id="CHEBI:29033"/>
        <note>for iron-dependent acireductone dioxygenase activity</note>
    </ligand>
</feature>
<gene>
    <name evidence="11" type="primary">ADI1</name>
    <name evidence="13" type="ORF">F8M41_001770</name>
</gene>
<keyword evidence="14" id="KW-1185">Reference proteome</keyword>
<comment type="cofactor">
    <cofactor evidence="11">
        <name>Fe(2+)</name>
        <dbReference type="ChEBI" id="CHEBI:29033"/>
    </cofactor>
    <cofactor evidence="11">
        <name>Ni(2+)</name>
        <dbReference type="ChEBI" id="CHEBI:49786"/>
    </cofactor>
    <text evidence="11">Binds either 1 Fe or Ni cation per monomer. Iron-binding promotes an acireductone dioxygenase reaction producing 2-keto-4-methylthiobutyrate, while nickel-binding promotes an acireductone dioxygenase reaction producing 3-(methylsulfanyl)propanoate.</text>
</comment>
<comment type="subcellular location">
    <subcellularLocation>
        <location evidence="11">Cytoplasm</location>
    </subcellularLocation>
    <subcellularLocation>
        <location evidence="11">Nucleus</location>
    </subcellularLocation>
</comment>
<evidence type="ECO:0000313" key="14">
    <source>
        <dbReference type="Proteomes" id="UP000439903"/>
    </source>
</evidence>
<name>A0A8H4A901_GIGMA</name>
<evidence type="ECO:0000256" key="11">
    <source>
        <dbReference type="HAMAP-Rule" id="MF_03154"/>
    </source>
</evidence>